<protein>
    <recommendedName>
        <fullName evidence="12">Transcriptional regulator WhiB</fullName>
    </recommendedName>
</protein>
<dbReference type="AlphaFoldDB" id="A0A1H5F4X2"/>
<keyword evidence="10 12" id="KW-1015">Disulfide bond</keyword>
<keyword evidence="3 12" id="KW-0004">4Fe-4S</keyword>
<dbReference type="RefSeq" id="WP_073367764.1">
    <property type="nucleotide sequence ID" value="NZ_FNTL01000004.1"/>
</dbReference>
<dbReference type="PANTHER" id="PTHR38839:SF5">
    <property type="entry name" value="TRANSCRIPTIONAL REGULATOR WHID"/>
    <property type="match status" value="1"/>
</dbReference>
<dbReference type="InterPro" id="IPR034768">
    <property type="entry name" value="4FE4S_WBL"/>
</dbReference>
<keyword evidence="9 12" id="KW-0238">DNA-binding</keyword>
<feature type="binding site" evidence="12">
    <location>
        <position position="56"/>
    </location>
    <ligand>
        <name>[4Fe-4S] cluster</name>
        <dbReference type="ChEBI" id="CHEBI:49883"/>
    </ligand>
</feature>
<comment type="function">
    <text evidence="12">Acts as a transcriptional regulator. Probably redox-responsive. The apo- but not holo-form probably binds DNA.</text>
</comment>
<accession>A0A1H5F4X2</accession>
<evidence type="ECO:0000256" key="7">
    <source>
        <dbReference type="ARBA" id="ARBA00023014"/>
    </source>
</evidence>
<evidence type="ECO:0000313" key="14">
    <source>
        <dbReference type="EMBL" id="SED98456.1"/>
    </source>
</evidence>
<dbReference type="GO" id="GO:0035731">
    <property type="term" value="F:dinitrosyl-iron complex binding"/>
    <property type="evidence" value="ECO:0007669"/>
    <property type="project" value="UniProtKB-UniRule"/>
</dbReference>
<dbReference type="GO" id="GO:0045454">
    <property type="term" value="P:cell redox homeostasis"/>
    <property type="evidence" value="ECO:0007669"/>
    <property type="project" value="TreeGrafter"/>
</dbReference>
<keyword evidence="11 12" id="KW-0804">Transcription</keyword>
<proteinExistence type="inferred from homology"/>
<evidence type="ECO:0000256" key="4">
    <source>
        <dbReference type="ARBA" id="ARBA00022490"/>
    </source>
</evidence>
<comment type="subcellular location">
    <subcellularLocation>
        <location evidence="1 12">Cytoplasm</location>
    </subcellularLocation>
</comment>
<dbReference type="OrthoDB" id="4954884at2"/>
<evidence type="ECO:0000256" key="8">
    <source>
        <dbReference type="ARBA" id="ARBA00023015"/>
    </source>
</evidence>
<comment type="PTM">
    <text evidence="12">Upon Fe-S cluster removal intramolecular disulfide bonds are formed.</text>
</comment>
<dbReference type="GO" id="GO:0003677">
    <property type="term" value="F:DNA binding"/>
    <property type="evidence" value="ECO:0007669"/>
    <property type="project" value="UniProtKB-UniRule"/>
</dbReference>
<keyword evidence="6 12" id="KW-0408">Iron</keyword>
<evidence type="ECO:0000256" key="3">
    <source>
        <dbReference type="ARBA" id="ARBA00022485"/>
    </source>
</evidence>
<evidence type="ECO:0000256" key="10">
    <source>
        <dbReference type="ARBA" id="ARBA00023157"/>
    </source>
</evidence>
<dbReference type="Pfam" id="PF02467">
    <property type="entry name" value="Whib"/>
    <property type="match status" value="1"/>
</dbReference>
<feature type="binding site" evidence="12">
    <location>
        <position position="65"/>
    </location>
    <ligand>
        <name>[4Fe-4S] cluster</name>
        <dbReference type="ChEBI" id="CHEBI:49883"/>
    </ligand>
</feature>
<keyword evidence="7 12" id="KW-0411">Iron-sulfur</keyword>
<evidence type="ECO:0000259" key="13">
    <source>
        <dbReference type="PROSITE" id="PS51674"/>
    </source>
</evidence>
<dbReference type="GO" id="GO:0051539">
    <property type="term" value="F:4 iron, 4 sulfur cluster binding"/>
    <property type="evidence" value="ECO:0007669"/>
    <property type="project" value="UniProtKB-UniRule"/>
</dbReference>
<comment type="PTM">
    <text evidence="12">The Fe-S cluster can be nitrosylated by nitric oxide (NO).</text>
</comment>
<evidence type="ECO:0000256" key="6">
    <source>
        <dbReference type="ARBA" id="ARBA00023004"/>
    </source>
</evidence>
<dbReference type="InterPro" id="IPR003482">
    <property type="entry name" value="Whib"/>
</dbReference>
<organism evidence="14 15">
    <name type="scientific">Rhodococcus jostii</name>
    <dbReference type="NCBI Taxonomy" id="132919"/>
    <lineage>
        <taxon>Bacteria</taxon>
        <taxon>Bacillati</taxon>
        <taxon>Actinomycetota</taxon>
        <taxon>Actinomycetes</taxon>
        <taxon>Mycobacteriales</taxon>
        <taxon>Nocardiaceae</taxon>
        <taxon>Rhodococcus</taxon>
    </lineage>
</organism>
<evidence type="ECO:0000256" key="11">
    <source>
        <dbReference type="ARBA" id="ARBA00023163"/>
    </source>
</evidence>
<evidence type="ECO:0000256" key="9">
    <source>
        <dbReference type="ARBA" id="ARBA00023125"/>
    </source>
</evidence>
<dbReference type="PANTHER" id="PTHR38839">
    <property type="entry name" value="TRANSCRIPTIONAL REGULATOR WHID-RELATED"/>
    <property type="match status" value="1"/>
</dbReference>
<evidence type="ECO:0000313" key="15">
    <source>
        <dbReference type="Proteomes" id="UP000183407"/>
    </source>
</evidence>
<name>A0A1H5F4X2_RHOJO</name>
<feature type="domain" description="4Fe-4S Wbl-type" evidence="13">
    <location>
        <begin position="25"/>
        <end position="89"/>
    </location>
</feature>
<feature type="binding site" evidence="12">
    <location>
        <position position="59"/>
    </location>
    <ligand>
        <name>[4Fe-4S] cluster</name>
        <dbReference type="ChEBI" id="CHEBI:49883"/>
    </ligand>
</feature>
<dbReference type="EMBL" id="FNTL01000004">
    <property type="protein sequence ID" value="SED98456.1"/>
    <property type="molecule type" value="Genomic_DNA"/>
</dbReference>
<feature type="binding site" evidence="12">
    <location>
        <position position="26"/>
    </location>
    <ligand>
        <name>[4Fe-4S] cluster</name>
        <dbReference type="ChEBI" id="CHEBI:49883"/>
    </ligand>
</feature>
<dbReference type="GO" id="GO:0046872">
    <property type="term" value="F:metal ion binding"/>
    <property type="evidence" value="ECO:0007669"/>
    <property type="project" value="UniProtKB-KW"/>
</dbReference>
<evidence type="ECO:0000256" key="5">
    <source>
        <dbReference type="ARBA" id="ARBA00022723"/>
    </source>
</evidence>
<dbReference type="GO" id="GO:0047134">
    <property type="term" value="F:protein-disulfide reductase [NAD(P)H] activity"/>
    <property type="evidence" value="ECO:0007669"/>
    <property type="project" value="TreeGrafter"/>
</dbReference>
<dbReference type="GO" id="GO:0005737">
    <property type="term" value="C:cytoplasm"/>
    <property type="evidence" value="ECO:0007669"/>
    <property type="project" value="UniProtKB-SubCell"/>
</dbReference>
<dbReference type="HAMAP" id="MF_01479">
    <property type="entry name" value="WhiB"/>
    <property type="match status" value="1"/>
</dbReference>
<sequence>MSSLTLSIRHLQPRAEYWDWQLRALCRGLDPDVFFSPEGEGRGARARRERAAKGICDQCPVQRACRNHALSLGERYGIWGGTSEADRRYLDTPEPSVRQAVPKRQVQIAQRYRHSISR</sequence>
<keyword evidence="4 12" id="KW-0963">Cytoplasm</keyword>
<dbReference type="Proteomes" id="UP000183407">
    <property type="component" value="Unassembled WGS sequence"/>
</dbReference>
<dbReference type="GO" id="GO:0045892">
    <property type="term" value="P:negative regulation of DNA-templated transcription"/>
    <property type="evidence" value="ECO:0007669"/>
    <property type="project" value="TreeGrafter"/>
</dbReference>
<keyword evidence="8 12" id="KW-0805">Transcription regulation</keyword>
<keyword evidence="5 12" id="KW-0479">Metal-binding</keyword>
<reference evidence="15" key="1">
    <citation type="submission" date="2016-10" db="EMBL/GenBank/DDBJ databases">
        <authorList>
            <person name="Varghese N."/>
        </authorList>
    </citation>
    <scope>NUCLEOTIDE SEQUENCE [LARGE SCALE GENOMIC DNA]</scope>
    <source>
        <strain evidence="15">DSM 44719</strain>
    </source>
</reference>
<evidence type="ECO:0000256" key="12">
    <source>
        <dbReference type="HAMAP-Rule" id="MF_01479"/>
    </source>
</evidence>
<comment type="cofactor">
    <cofactor evidence="12">
        <name>[4Fe-4S] cluster</name>
        <dbReference type="ChEBI" id="CHEBI:49883"/>
    </cofactor>
    <text evidence="12">Binds 1 [4Fe-4S] cluster per subunit. Following nitrosylation of the [4Fe-4S] cluster binds 1 [4Fe-8(NO)] cluster per subunit.</text>
</comment>
<dbReference type="PROSITE" id="PS51674">
    <property type="entry name" value="4FE4S_WBL"/>
    <property type="match status" value="1"/>
</dbReference>
<gene>
    <name evidence="12" type="primary">whiB</name>
    <name evidence="14" type="ORF">SAMN04490220_6263</name>
</gene>
<comment type="similarity">
    <text evidence="2 12">Belongs to the WhiB family.</text>
</comment>
<evidence type="ECO:0000256" key="1">
    <source>
        <dbReference type="ARBA" id="ARBA00004496"/>
    </source>
</evidence>
<evidence type="ECO:0000256" key="2">
    <source>
        <dbReference type="ARBA" id="ARBA00006597"/>
    </source>
</evidence>